<dbReference type="InterPro" id="IPR032672">
    <property type="entry name" value="TmcA/NAT10/Kre33"/>
</dbReference>
<evidence type="ECO:0000313" key="8">
    <source>
        <dbReference type="Proteomes" id="UP000037600"/>
    </source>
</evidence>
<dbReference type="EMBL" id="LAZL01000011">
    <property type="protein sequence ID" value="KMT65536.1"/>
    <property type="molecule type" value="Genomic_DNA"/>
</dbReference>
<dbReference type="Pfam" id="PF08351">
    <property type="entry name" value="TmcA_N"/>
    <property type="match status" value="1"/>
</dbReference>
<protein>
    <recommendedName>
        <fullName evidence="6">N-acetyltransferase domain-containing protein</fullName>
    </recommendedName>
</protein>
<evidence type="ECO:0000256" key="1">
    <source>
        <dbReference type="ARBA" id="ARBA00022679"/>
    </source>
</evidence>
<proteinExistence type="predicted"/>
<dbReference type="PANTHER" id="PTHR10925:SF5">
    <property type="entry name" value="RNA CYTIDINE ACETYLTRANSFERASE"/>
    <property type="match status" value="1"/>
</dbReference>
<name>A0A0J8JLV6_9ALTE</name>
<evidence type="ECO:0000256" key="2">
    <source>
        <dbReference type="ARBA" id="ARBA00022694"/>
    </source>
</evidence>
<keyword evidence="5" id="KW-0012">Acyltransferase</keyword>
<dbReference type="InterPro" id="IPR000182">
    <property type="entry name" value="GNAT_dom"/>
</dbReference>
<dbReference type="GO" id="GO:0000049">
    <property type="term" value="F:tRNA binding"/>
    <property type="evidence" value="ECO:0007669"/>
    <property type="project" value="TreeGrafter"/>
</dbReference>
<dbReference type="InterPro" id="IPR007807">
    <property type="entry name" value="TcmA/NAT10_helicase"/>
</dbReference>
<evidence type="ECO:0000259" key="6">
    <source>
        <dbReference type="PROSITE" id="PS51186"/>
    </source>
</evidence>
<dbReference type="SUPFAM" id="SSF55729">
    <property type="entry name" value="Acyl-CoA N-acyltransferases (Nat)"/>
    <property type="match status" value="1"/>
</dbReference>
<keyword evidence="8" id="KW-1185">Reference proteome</keyword>
<dbReference type="PROSITE" id="PS51186">
    <property type="entry name" value="GNAT"/>
    <property type="match status" value="1"/>
</dbReference>
<dbReference type="Gene3D" id="3.40.630.30">
    <property type="match status" value="1"/>
</dbReference>
<dbReference type="Gene3D" id="3.40.50.300">
    <property type="entry name" value="P-loop containing nucleotide triphosphate hydrolases"/>
    <property type="match status" value="1"/>
</dbReference>
<dbReference type="Gene3D" id="3.40.50.11040">
    <property type="match status" value="1"/>
</dbReference>
<dbReference type="STRING" id="1513271.XM47_09315"/>
<dbReference type="InterPro" id="IPR013562">
    <property type="entry name" value="TmcA/NAT10_N"/>
</dbReference>
<keyword evidence="2" id="KW-0819">tRNA processing</keyword>
<gene>
    <name evidence="7" type="ORF">XM47_09315</name>
</gene>
<dbReference type="Pfam" id="PF05127">
    <property type="entry name" value="NAT10_TcmA_helicase"/>
    <property type="match status" value="1"/>
</dbReference>
<reference evidence="7 8" key="1">
    <citation type="submission" date="2015-04" db="EMBL/GenBank/DDBJ databases">
        <title>Draft Genome Sequence of the Novel Agar-Digesting Marine Bacterium Q1.</title>
        <authorList>
            <person name="Li Y."/>
            <person name="Li D."/>
            <person name="Chen G."/>
            <person name="Du Z."/>
        </authorList>
    </citation>
    <scope>NUCLEOTIDE SEQUENCE [LARGE SCALE GENOMIC DNA]</scope>
    <source>
        <strain evidence="7 8">Q1</strain>
    </source>
</reference>
<evidence type="ECO:0000256" key="3">
    <source>
        <dbReference type="ARBA" id="ARBA00022741"/>
    </source>
</evidence>
<dbReference type="PATRIC" id="fig|1513271.3.peg.1895"/>
<evidence type="ECO:0000256" key="5">
    <source>
        <dbReference type="ARBA" id="ARBA00023315"/>
    </source>
</evidence>
<dbReference type="GO" id="GO:0005524">
    <property type="term" value="F:ATP binding"/>
    <property type="evidence" value="ECO:0007669"/>
    <property type="project" value="UniProtKB-KW"/>
</dbReference>
<sequence>MQVEQLTSLYPKDTGIELTNPLQAANYQNYLGRELNYLWFDSEYGINPDKVAALSGCLLPGGLLILSFEQVDKDNDLNNFMPWQNEDKPYISLFNQRLFNLASKNNRVITYYQGAKNKAYKVENLDKIWSRPNKLTPEQVNIVNSIGQQSKGHFLITADRGRGKSVCLAQLALELEKIHPSKAIYVTAPSKKNLDSFFEWHNQHTIVSSQLNYIAPDALANSAKQIDFLLIDEAAAIPEQLRQQIVTKARHVTYATTLHGYEGSGQTFNLKFKQFLTRHDCGLMEYKLTTPIRWSENDPLEGWLNRTYLLSTDNSSYDLSKNIKIDWVSPMQLMNDESELEQIFGLLSQAHYRTTPSDLRYILDSPSLLIACIKNDRNQVVASALISQEGKLEPDLTAQILKGERRPKGHLLPQSVIVSSGLTQFANMLGWRIVRIAVQPNIQTLGLGSKLLQWLTKEATKNSEIEYIATSFSSTDNLLTFWKKQNFDLIRTGLTRDKASANFSVIMYKPISSLANQLNTKLTINCLEQINYYLASNYADVKPSLLWRWYSALSPNIAHDQIIDKEVILLVSTTSADIYSFKPKLTNFCIMNANTLLLKLSENESDLLAHYFLKQSPIEKICEMFKFTGKKQLTHNIRKILVKLCS</sequence>
<keyword evidence="3" id="KW-0547">Nucleotide-binding</keyword>
<dbReference type="Proteomes" id="UP000037600">
    <property type="component" value="Unassembled WGS sequence"/>
</dbReference>
<dbReference type="AlphaFoldDB" id="A0A0J8JLV6"/>
<dbReference type="GO" id="GO:0008033">
    <property type="term" value="P:tRNA processing"/>
    <property type="evidence" value="ECO:0007669"/>
    <property type="project" value="UniProtKB-KW"/>
</dbReference>
<accession>A0A0J8JLV6</accession>
<organism evidence="7 8">
    <name type="scientific">Catenovulum maritimum</name>
    <dbReference type="NCBI Taxonomy" id="1513271"/>
    <lineage>
        <taxon>Bacteria</taxon>
        <taxon>Pseudomonadati</taxon>
        <taxon>Pseudomonadota</taxon>
        <taxon>Gammaproteobacteria</taxon>
        <taxon>Alteromonadales</taxon>
        <taxon>Alteromonadaceae</taxon>
        <taxon>Catenovulum</taxon>
    </lineage>
</organism>
<dbReference type="GO" id="GO:1904812">
    <property type="term" value="P:rRNA acetylation involved in maturation of SSU-rRNA"/>
    <property type="evidence" value="ECO:0007669"/>
    <property type="project" value="TreeGrafter"/>
</dbReference>
<keyword evidence="1" id="KW-0808">Transferase</keyword>
<dbReference type="Pfam" id="PF13718">
    <property type="entry name" value="GNAT_acetyltr_2"/>
    <property type="match status" value="2"/>
</dbReference>
<comment type="caution">
    <text evidence="7">The sequence shown here is derived from an EMBL/GenBank/DDBJ whole genome shotgun (WGS) entry which is preliminary data.</text>
</comment>
<keyword evidence="4" id="KW-0067">ATP-binding</keyword>
<dbReference type="InterPro" id="IPR027417">
    <property type="entry name" value="P-loop_NTPase"/>
</dbReference>
<evidence type="ECO:0000313" key="7">
    <source>
        <dbReference type="EMBL" id="KMT65536.1"/>
    </source>
</evidence>
<feature type="domain" description="N-acetyltransferase" evidence="6">
    <location>
        <begin position="331"/>
        <end position="512"/>
    </location>
</feature>
<evidence type="ECO:0000256" key="4">
    <source>
        <dbReference type="ARBA" id="ARBA00022840"/>
    </source>
</evidence>
<dbReference type="GO" id="GO:1990883">
    <property type="term" value="F:18S rRNA cytidine N-acetyltransferase activity"/>
    <property type="evidence" value="ECO:0007669"/>
    <property type="project" value="TreeGrafter"/>
</dbReference>
<dbReference type="SUPFAM" id="SSF52540">
    <property type="entry name" value="P-loop containing nucleoside triphosphate hydrolases"/>
    <property type="match status" value="1"/>
</dbReference>
<dbReference type="InterPro" id="IPR016181">
    <property type="entry name" value="Acyl_CoA_acyltransferase"/>
</dbReference>
<dbReference type="PANTHER" id="PTHR10925">
    <property type="entry name" value="N-ACETYLTRANSFERASE 10"/>
    <property type="match status" value="1"/>
</dbReference>